<evidence type="ECO:0000256" key="3">
    <source>
        <dbReference type="ARBA" id="ARBA00023012"/>
    </source>
</evidence>
<dbReference type="CDD" id="cd00130">
    <property type="entry name" value="PAS"/>
    <property type="match status" value="1"/>
</dbReference>
<dbReference type="SMART" id="SM00091">
    <property type="entry name" value="PAS"/>
    <property type="match status" value="1"/>
</dbReference>
<keyword evidence="1" id="KW-0808">Transferase</keyword>
<dbReference type="AlphaFoldDB" id="A0A7X6DES3"/>
<evidence type="ECO:0000256" key="1">
    <source>
        <dbReference type="ARBA" id="ARBA00022679"/>
    </source>
</evidence>
<dbReference type="PANTHER" id="PTHR24421">
    <property type="entry name" value="NITRATE/NITRITE SENSOR PROTEIN NARX-RELATED"/>
    <property type="match status" value="1"/>
</dbReference>
<dbReference type="PANTHER" id="PTHR24421:SF59">
    <property type="entry name" value="OXYGEN SENSOR HISTIDINE KINASE NREB"/>
    <property type="match status" value="1"/>
</dbReference>
<organism evidence="6 7">
    <name type="scientific">Ramlibacter lithotrophicus</name>
    <dbReference type="NCBI Taxonomy" id="2606681"/>
    <lineage>
        <taxon>Bacteria</taxon>
        <taxon>Pseudomonadati</taxon>
        <taxon>Pseudomonadota</taxon>
        <taxon>Betaproteobacteria</taxon>
        <taxon>Burkholderiales</taxon>
        <taxon>Comamonadaceae</taxon>
        <taxon>Ramlibacter</taxon>
    </lineage>
</organism>
<protein>
    <submittedName>
        <fullName evidence="6">PAS domain S-box protein</fullName>
    </submittedName>
</protein>
<sequence length="379" mass="41971">MDASISQLETPRGKLYTVILRDITERLRAEEEQSRLAARLAGLLDSAMDAIITVDETQHIVLYNRAAEKIFGWPSQQALGRSVEFLMPERFRATHAEHVRRFGSTGTTSRRMGDGTILYGLRASGEEFPMEASISQLDTGEGKLYTVILRDISERVQAQEELSQFAAEAHAIREGEKSRVARELHDELAQSLTALKMDTIWLRDRAGAQPAETTAKLEQMVSMLDTTVAATRRIAADLRPLLLDDLGLHPAIEWLANNFTQRTGVPCEVNVDEDIELREPYATAVFRIVQESLANAAKHAAATEVSVLVARTPRAVVLEVSDNGRGFDTGAPRKPLSLGLMGLRERAHLLKGTANIESEPGRGTRIEVRIPVEQEETVQ</sequence>
<dbReference type="GO" id="GO:0000155">
    <property type="term" value="F:phosphorelay sensor kinase activity"/>
    <property type="evidence" value="ECO:0007669"/>
    <property type="project" value="InterPro"/>
</dbReference>
<dbReference type="SUPFAM" id="SSF55874">
    <property type="entry name" value="ATPase domain of HSP90 chaperone/DNA topoisomerase II/histidine kinase"/>
    <property type="match status" value="1"/>
</dbReference>
<evidence type="ECO:0000313" key="6">
    <source>
        <dbReference type="EMBL" id="NKE65758.1"/>
    </source>
</evidence>
<dbReference type="InterPro" id="IPR035965">
    <property type="entry name" value="PAS-like_dom_sf"/>
</dbReference>
<proteinExistence type="predicted"/>
<dbReference type="PROSITE" id="PS50112">
    <property type="entry name" value="PAS"/>
    <property type="match status" value="1"/>
</dbReference>
<dbReference type="EMBL" id="VTOX01000002">
    <property type="protein sequence ID" value="NKE65758.1"/>
    <property type="molecule type" value="Genomic_DNA"/>
</dbReference>
<feature type="domain" description="Histidine kinase" evidence="4">
    <location>
        <begin position="183"/>
        <end position="374"/>
    </location>
</feature>
<dbReference type="InterPro" id="IPR050482">
    <property type="entry name" value="Sensor_HK_TwoCompSys"/>
</dbReference>
<comment type="caution">
    <text evidence="6">The sequence shown here is derived from an EMBL/GenBank/DDBJ whole genome shotgun (WGS) entry which is preliminary data.</text>
</comment>
<keyword evidence="7" id="KW-1185">Reference proteome</keyword>
<dbReference type="Proteomes" id="UP000521868">
    <property type="component" value="Unassembled WGS sequence"/>
</dbReference>
<dbReference type="Pfam" id="PF02518">
    <property type="entry name" value="HATPase_c"/>
    <property type="match status" value="1"/>
</dbReference>
<keyword evidence="2" id="KW-0418">Kinase</keyword>
<accession>A0A7X6DES3</accession>
<name>A0A7X6DES3_9BURK</name>
<dbReference type="Gene3D" id="1.20.5.1930">
    <property type="match status" value="1"/>
</dbReference>
<dbReference type="Pfam" id="PF07730">
    <property type="entry name" value="HisKA_3"/>
    <property type="match status" value="1"/>
</dbReference>
<dbReference type="InterPro" id="IPR000014">
    <property type="entry name" value="PAS"/>
</dbReference>
<dbReference type="SUPFAM" id="SSF55785">
    <property type="entry name" value="PYP-like sensor domain (PAS domain)"/>
    <property type="match status" value="1"/>
</dbReference>
<dbReference type="InterPro" id="IPR011712">
    <property type="entry name" value="Sig_transdc_His_kin_sub3_dim/P"/>
</dbReference>
<dbReference type="InterPro" id="IPR005467">
    <property type="entry name" value="His_kinase_dom"/>
</dbReference>
<feature type="domain" description="PAS" evidence="5">
    <location>
        <begin position="36"/>
        <end position="89"/>
    </location>
</feature>
<dbReference type="PROSITE" id="PS50109">
    <property type="entry name" value="HIS_KIN"/>
    <property type="match status" value="1"/>
</dbReference>
<evidence type="ECO:0000259" key="4">
    <source>
        <dbReference type="PROSITE" id="PS50109"/>
    </source>
</evidence>
<dbReference type="GO" id="GO:0046983">
    <property type="term" value="F:protein dimerization activity"/>
    <property type="evidence" value="ECO:0007669"/>
    <property type="project" value="InterPro"/>
</dbReference>
<dbReference type="Pfam" id="PF08448">
    <property type="entry name" value="PAS_4"/>
    <property type="match status" value="1"/>
</dbReference>
<evidence type="ECO:0000313" key="7">
    <source>
        <dbReference type="Proteomes" id="UP000521868"/>
    </source>
</evidence>
<dbReference type="SMART" id="SM00387">
    <property type="entry name" value="HATPase_c"/>
    <property type="match status" value="1"/>
</dbReference>
<gene>
    <name evidence="6" type="ORF">RAMLITH_07975</name>
</gene>
<dbReference type="NCBIfam" id="TIGR00229">
    <property type="entry name" value="sensory_box"/>
    <property type="match status" value="1"/>
</dbReference>
<reference evidence="6 7" key="1">
    <citation type="journal article" date="2020" name="Nature">
        <title>Bacterial chemolithoautotrophy via manganese oxidation.</title>
        <authorList>
            <person name="Yu H."/>
            <person name="Leadbetter J.R."/>
        </authorList>
    </citation>
    <scope>NUCLEOTIDE SEQUENCE [LARGE SCALE GENOMIC DNA]</scope>
    <source>
        <strain evidence="6 7">RBP-1</strain>
    </source>
</reference>
<dbReference type="GO" id="GO:0016020">
    <property type="term" value="C:membrane"/>
    <property type="evidence" value="ECO:0007669"/>
    <property type="project" value="InterPro"/>
</dbReference>
<dbReference type="InterPro" id="IPR003594">
    <property type="entry name" value="HATPase_dom"/>
</dbReference>
<dbReference type="InterPro" id="IPR013656">
    <property type="entry name" value="PAS_4"/>
</dbReference>
<dbReference type="Gene3D" id="3.30.565.10">
    <property type="entry name" value="Histidine kinase-like ATPase, C-terminal domain"/>
    <property type="match status" value="1"/>
</dbReference>
<evidence type="ECO:0000256" key="2">
    <source>
        <dbReference type="ARBA" id="ARBA00022777"/>
    </source>
</evidence>
<dbReference type="CDD" id="cd16917">
    <property type="entry name" value="HATPase_UhpB-NarQ-NarX-like"/>
    <property type="match status" value="1"/>
</dbReference>
<keyword evidence="3" id="KW-0902">Two-component regulatory system</keyword>
<dbReference type="InterPro" id="IPR036890">
    <property type="entry name" value="HATPase_C_sf"/>
</dbReference>
<dbReference type="Gene3D" id="3.30.450.20">
    <property type="entry name" value="PAS domain"/>
    <property type="match status" value="1"/>
</dbReference>
<evidence type="ECO:0000259" key="5">
    <source>
        <dbReference type="PROSITE" id="PS50112"/>
    </source>
</evidence>